<organism evidence="1 2">
    <name type="scientific">Stephania cephalantha</name>
    <dbReference type="NCBI Taxonomy" id="152367"/>
    <lineage>
        <taxon>Eukaryota</taxon>
        <taxon>Viridiplantae</taxon>
        <taxon>Streptophyta</taxon>
        <taxon>Embryophyta</taxon>
        <taxon>Tracheophyta</taxon>
        <taxon>Spermatophyta</taxon>
        <taxon>Magnoliopsida</taxon>
        <taxon>Ranunculales</taxon>
        <taxon>Menispermaceae</taxon>
        <taxon>Menispermoideae</taxon>
        <taxon>Cissampelideae</taxon>
        <taxon>Stephania</taxon>
    </lineage>
</organism>
<dbReference type="Proteomes" id="UP001419268">
    <property type="component" value="Unassembled WGS sequence"/>
</dbReference>
<evidence type="ECO:0000313" key="1">
    <source>
        <dbReference type="EMBL" id="KAK9126044.1"/>
    </source>
</evidence>
<sequence length="70" mass="7882">MILMESPIAMIKDIGTTSDTLKVKVRVSRKWSSTNPKNNDTLLSMDVILLDENVGIVLYSLIIKNLSKYL</sequence>
<name>A0AAP0J242_9MAGN</name>
<proteinExistence type="predicted"/>
<dbReference type="AlphaFoldDB" id="A0AAP0J242"/>
<comment type="caution">
    <text evidence="1">The sequence shown here is derived from an EMBL/GenBank/DDBJ whole genome shotgun (WGS) entry which is preliminary data.</text>
</comment>
<protein>
    <submittedName>
        <fullName evidence="1">Uncharacterized protein</fullName>
    </submittedName>
</protein>
<gene>
    <name evidence="1" type="ORF">Scep_014890</name>
</gene>
<evidence type="ECO:0000313" key="2">
    <source>
        <dbReference type="Proteomes" id="UP001419268"/>
    </source>
</evidence>
<accession>A0AAP0J242</accession>
<keyword evidence="2" id="KW-1185">Reference proteome</keyword>
<reference evidence="1 2" key="1">
    <citation type="submission" date="2024-01" db="EMBL/GenBank/DDBJ databases">
        <title>Genome assemblies of Stephania.</title>
        <authorList>
            <person name="Yang L."/>
        </authorList>
    </citation>
    <scope>NUCLEOTIDE SEQUENCE [LARGE SCALE GENOMIC DNA]</scope>
    <source>
        <strain evidence="1">JXDWG</strain>
        <tissue evidence="1">Leaf</tissue>
    </source>
</reference>
<dbReference type="EMBL" id="JBBNAG010000006">
    <property type="protein sequence ID" value="KAK9126044.1"/>
    <property type="molecule type" value="Genomic_DNA"/>
</dbReference>